<sequence>MRTVFYPGGCTLDFQQIIVATASVFLVLLLFGGFAIVSSKKPEFAGHPKGLYVLFFAEMWERFSYYGMRALLIFYLTQHWLFSDEKSSVIYGAYTALVYIAPVLGGYLADRYLGQRKAVAFGALLLTFGHFLMAFEGMSGITDPLVKQADPAINIFWLALSFIIVGSGFLKANISVIVGQLYPRTDIRRDGAYTIFYMGINVGAAVGTIIAGYLGQTYGWSYGFGAAGIGMLLGLVVFTIYRPLLLGNGESSNPERLNQPFMGIKFEWVLYLIGFIAVAVTWWLVQNQNLVGNGLGIFGIALVAYVLYIAMFQIPYGSFNASPKGPLFIFLAGAVLAIAGMLGNALGYNTINLAYAGGLAMLVIVFQQIFSHPNADRDRIVAAMFLIFGSILFWALFEQAGSSLNLFTDRYVDRAGVEASLFQSINPIYIILLGPIFAYLWIWLGKRGLEPSAPAKFGLGLLQLGLGFLVLVWGAEAVGMENATPVIFIFLIYLLHTTGELCLSPVGLSAMNRLAPAHMASLIMGTWFFASATGNFVAGQIAAATGSEAASGEGAAKETVLAVYQQIGLITIGVAVAVIVISPLIKKLMHLDTLEDAEPGDALLGQGEVGEPQAAGVHPDTRPRG</sequence>
<feature type="domain" description="Major facilitator superfamily (MFS) profile" evidence="10">
    <location>
        <begin position="50"/>
        <end position="586"/>
    </location>
</feature>
<feature type="transmembrane region" description="Helical" evidence="9">
    <location>
        <begin position="88"/>
        <end position="109"/>
    </location>
</feature>
<dbReference type="InterPro" id="IPR018456">
    <property type="entry name" value="PTR2_symporter_CS"/>
</dbReference>
<reference evidence="11 12" key="1">
    <citation type="submission" date="2019-08" db="EMBL/GenBank/DDBJ databases">
        <title>Sphingorhabdus soil sp. nov., isolated from arctic soil.</title>
        <authorList>
            <person name="Liu Y."/>
        </authorList>
    </citation>
    <scope>NUCLEOTIDE SEQUENCE [LARGE SCALE GENOMIC DNA]</scope>
    <source>
        <strain evidence="11 12">D-2Q-5-6</strain>
    </source>
</reference>
<feature type="transmembrane region" description="Helical" evidence="9">
    <location>
        <begin position="266"/>
        <end position="285"/>
    </location>
</feature>
<keyword evidence="5" id="KW-0653">Protein transport</keyword>
<dbReference type="NCBIfam" id="TIGR00924">
    <property type="entry name" value="yjdL_sub1_fam"/>
    <property type="match status" value="2"/>
</dbReference>
<evidence type="ECO:0000313" key="12">
    <source>
        <dbReference type="Proteomes" id="UP000321129"/>
    </source>
</evidence>
<feature type="transmembrane region" description="Helical" evidence="9">
    <location>
        <begin position="457"/>
        <end position="475"/>
    </location>
</feature>
<feature type="transmembrane region" description="Helical" evidence="9">
    <location>
        <begin position="487"/>
        <end position="508"/>
    </location>
</feature>
<gene>
    <name evidence="11" type="ORF">FSZ31_06755</name>
</gene>
<evidence type="ECO:0000256" key="9">
    <source>
        <dbReference type="SAM" id="Phobius"/>
    </source>
</evidence>
<evidence type="ECO:0000256" key="7">
    <source>
        <dbReference type="ARBA" id="ARBA00023136"/>
    </source>
</evidence>
<dbReference type="OrthoDB" id="9772725at2"/>
<feature type="transmembrane region" description="Helical" evidence="9">
    <location>
        <begin position="194"/>
        <end position="214"/>
    </location>
</feature>
<dbReference type="Pfam" id="PF00854">
    <property type="entry name" value="PTR2"/>
    <property type="match status" value="2"/>
</dbReference>
<feature type="transmembrane region" description="Helical" evidence="9">
    <location>
        <begin position="380"/>
        <end position="397"/>
    </location>
</feature>
<comment type="subcellular location">
    <subcellularLocation>
        <location evidence="1">Cell membrane</location>
        <topology evidence="1">Multi-pass membrane protein</topology>
    </subcellularLocation>
</comment>
<keyword evidence="5" id="KW-0571">Peptide transport</keyword>
<feature type="transmembrane region" description="Helical" evidence="9">
    <location>
        <begin position="326"/>
        <end position="347"/>
    </location>
</feature>
<feature type="transmembrane region" description="Helical" evidence="9">
    <location>
        <begin position="353"/>
        <end position="371"/>
    </location>
</feature>
<dbReference type="AlphaFoldDB" id="A0A5C6UBG5"/>
<organism evidence="11 12">
    <name type="scientific">Flavisphingopyxis soli</name>
    <dbReference type="NCBI Taxonomy" id="2601267"/>
    <lineage>
        <taxon>Bacteria</taxon>
        <taxon>Pseudomonadati</taxon>
        <taxon>Pseudomonadota</taxon>
        <taxon>Alphaproteobacteria</taxon>
        <taxon>Sphingomonadales</taxon>
        <taxon>Sphingopyxidaceae</taxon>
        <taxon>Flavisphingopyxis</taxon>
    </lineage>
</organism>
<dbReference type="RefSeq" id="WP_147123228.1">
    <property type="nucleotide sequence ID" value="NZ_VOPY01000002.1"/>
</dbReference>
<protein>
    <submittedName>
        <fullName evidence="11">Peptide MFS transporter</fullName>
    </submittedName>
</protein>
<evidence type="ECO:0000313" key="11">
    <source>
        <dbReference type="EMBL" id="TXC69275.1"/>
    </source>
</evidence>
<dbReference type="InterPro" id="IPR036259">
    <property type="entry name" value="MFS_trans_sf"/>
</dbReference>
<dbReference type="GO" id="GO:1904680">
    <property type="term" value="F:peptide transmembrane transporter activity"/>
    <property type="evidence" value="ECO:0007669"/>
    <property type="project" value="InterPro"/>
</dbReference>
<keyword evidence="12" id="KW-1185">Reference proteome</keyword>
<dbReference type="GO" id="GO:0006857">
    <property type="term" value="P:oligopeptide transport"/>
    <property type="evidence" value="ECO:0007669"/>
    <property type="project" value="InterPro"/>
</dbReference>
<feature type="transmembrane region" description="Helical" evidence="9">
    <location>
        <begin position="563"/>
        <end position="585"/>
    </location>
</feature>
<dbReference type="CDD" id="cd17346">
    <property type="entry name" value="MFS_DtpA_like"/>
    <property type="match status" value="1"/>
</dbReference>
<dbReference type="GO" id="GO:0005886">
    <property type="term" value="C:plasma membrane"/>
    <property type="evidence" value="ECO:0007669"/>
    <property type="project" value="UniProtKB-SubCell"/>
</dbReference>
<evidence type="ECO:0000256" key="4">
    <source>
        <dbReference type="ARBA" id="ARBA00022692"/>
    </source>
</evidence>
<dbReference type="Gene3D" id="1.20.1250.20">
    <property type="entry name" value="MFS general substrate transporter like domains"/>
    <property type="match status" value="2"/>
</dbReference>
<dbReference type="InterPro" id="IPR000109">
    <property type="entry name" value="POT_fam"/>
</dbReference>
<evidence type="ECO:0000256" key="3">
    <source>
        <dbReference type="ARBA" id="ARBA00022475"/>
    </source>
</evidence>
<feature type="transmembrane region" description="Helical" evidence="9">
    <location>
        <begin position="291"/>
        <end position="314"/>
    </location>
</feature>
<evidence type="ECO:0000256" key="1">
    <source>
        <dbReference type="ARBA" id="ARBA00004651"/>
    </source>
</evidence>
<evidence type="ECO:0000256" key="5">
    <source>
        <dbReference type="ARBA" id="ARBA00022856"/>
    </source>
</evidence>
<dbReference type="InterPro" id="IPR050171">
    <property type="entry name" value="MFS_Transporters"/>
</dbReference>
<evidence type="ECO:0000256" key="8">
    <source>
        <dbReference type="SAM" id="MobiDB-lite"/>
    </source>
</evidence>
<evidence type="ECO:0000256" key="6">
    <source>
        <dbReference type="ARBA" id="ARBA00022989"/>
    </source>
</evidence>
<keyword evidence="4 9" id="KW-0812">Transmembrane</keyword>
<feature type="transmembrane region" description="Helical" evidence="9">
    <location>
        <begin position="428"/>
        <end position="445"/>
    </location>
</feature>
<comment type="caution">
    <text evidence="11">The sequence shown here is derived from an EMBL/GenBank/DDBJ whole genome shotgun (WGS) entry which is preliminary data.</text>
</comment>
<feature type="transmembrane region" description="Helical" evidence="9">
    <location>
        <begin position="118"/>
        <end position="135"/>
    </location>
</feature>
<dbReference type="PANTHER" id="PTHR23517">
    <property type="entry name" value="RESISTANCE PROTEIN MDTM, PUTATIVE-RELATED-RELATED"/>
    <property type="match status" value="1"/>
</dbReference>
<name>A0A5C6UBG5_9SPHN</name>
<dbReference type="InterPro" id="IPR020846">
    <property type="entry name" value="MFS_dom"/>
</dbReference>
<dbReference type="InterPro" id="IPR005279">
    <property type="entry name" value="Dipep/tripep_permease"/>
</dbReference>
<feature type="region of interest" description="Disordered" evidence="8">
    <location>
        <begin position="602"/>
        <end position="625"/>
    </location>
</feature>
<feature type="transmembrane region" description="Helical" evidence="9">
    <location>
        <begin position="155"/>
        <end position="182"/>
    </location>
</feature>
<keyword evidence="6 9" id="KW-1133">Transmembrane helix</keyword>
<keyword evidence="2" id="KW-0813">Transport</keyword>
<feature type="transmembrane region" description="Helical" evidence="9">
    <location>
        <begin position="17"/>
        <end position="37"/>
    </location>
</feature>
<dbReference type="SUPFAM" id="SSF103473">
    <property type="entry name" value="MFS general substrate transporter"/>
    <property type="match status" value="2"/>
</dbReference>
<evidence type="ECO:0000256" key="2">
    <source>
        <dbReference type="ARBA" id="ARBA00022448"/>
    </source>
</evidence>
<accession>A0A5C6UBG5</accession>
<feature type="transmembrane region" description="Helical" evidence="9">
    <location>
        <begin position="520"/>
        <end position="543"/>
    </location>
</feature>
<keyword evidence="3" id="KW-1003">Cell membrane</keyword>
<dbReference type="Proteomes" id="UP000321129">
    <property type="component" value="Unassembled WGS sequence"/>
</dbReference>
<dbReference type="PANTHER" id="PTHR23517:SF15">
    <property type="entry name" value="PROTON-DEPENDENT OLIGOPEPTIDE FAMILY TRANSPORT PROTEIN"/>
    <property type="match status" value="1"/>
</dbReference>
<dbReference type="PROSITE" id="PS50850">
    <property type="entry name" value="MFS"/>
    <property type="match status" value="1"/>
</dbReference>
<feature type="transmembrane region" description="Helical" evidence="9">
    <location>
        <begin position="220"/>
        <end position="245"/>
    </location>
</feature>
<proteinExistence type="predicted"/>
<dbReference type="EMBL" id="VOPY01000002">
    <property type="protein sequence ID" value="TXC69275.1"/>
    <property type="molecule type" value="Genomic_DNA"/>
</dbReference>
<evidence type="ECO:0000259" key="10">
    <source>
        <dbReference type="PROSITE" id="PS50850"/>
    </source>
</evidence>
<dbReference type="PROSITE" id="PS01022">
    <property type="entry name" value="PTR2_1"/>
    <property type="match status" value="1"/>
</dbReference>
<keyword evidence="7 9" id="KW-0472">Membrane</keyword>